<keyword evidence="2" id="KW-1185">Reference proteome</keyword>
<sequence length="184" mass="21036">MRPHTTLRQNPKSSYFLKGLHDFNVHSLCQPQIGEVDVFDSDVDENLSDHDDSEDHDFREWQADGSEEFESFSLDEKDDLEPKNESLDDNDLENDTQLCITLGHGGISDDVGKNLLIVNKMAKEEGKAKEAQKKEKQTSIPLQLSTIQLSDTKRCRKCKQLCHNSLTCGQQRDENGRLKYKKKP</sequence>
<evidence type="ECO:0000313" key="1">
    <source>
        <dbReference type="EMBL" id="KAJ8442625.1"/>
    </source>
</evidence>
<protein>
    <submittedName>
        <fullName evidence="1">Uncharacterized protein</fullName>
    </submittedName>
</protein>
<organism evidence="1 2">
    <name type="scientific">Carnegiea gigantea</name>
    <dbReference type="NCBI Taxonomy" id="171969"/>
    <lineage>
        <taxon>Eukaryota</taxon>
        <taxon>Viridiplantae</taxon>
        <taxon>Streptophyta</taxon>
        <taxon>Embryophyta</taxon>
        <taxon>Tracheophyta</taxon>
        <taxon>Spermatophyta</taxon>
        <taxon>Magnoliopsida</taxon>
        <taxon>eudicotyledons</taxon>
        <taxon>Gunneridae</taxon>
        <taxon>Pentapetalae</taxon>
        <taxon>Caryophyllales</taxon>
        <taxon>Cactineae</taxon>
        <taxon>Cactaceae</taxon>
        <taxon>Cactoideae</taxon>
        <taxon>Echinocereeae</taxon>
        <taxon>Carnegiea</taxon>
    </lineage>
</organism>
<gene>
    <name evidence="1" type="ORF">Cgig2_008401</name>
</gene>
<comment type="caution">
    <text evidence="1">The sequence shown here is derived from an EMBL/GenBank/DDBJ whole genome shotgun (WGS) entry which is preliminary data.</text>
</comment>
<dbReference type="AlphaFoldDB" id="A0A9Q1KFK0"/>
<accession>A0A9Q1KFK0</accession>
<name>A0A9Q1KFK0_9CARY</name>
<reference evidence="1" key="1">
    <citation type="submission" date="2022-04" db="EMBL/GenBank/DDBJ databases">
        <title>Carnegiea gigantea Genome sequencing and assembly v2.</title>
        <authorList>
            <person name="Copetti D."/>
            <person name="Sanderson M.J."/>
            <person name="Burquez A."/>
            <person name="Wojciechowski M.F."/>
        </authorList>
    </citation>
    <scope>NUCLEOTIDE SEQUENCE</scope>
    <source>
        <strain evidence="1">SGP5-SGP5p</strain>
        <tissue evidence="1">Aerial part</tissue>
    </source>
</reference>
<dbReference type="EMBL" id="JAKOGI010000138">
    <property type="protein sequence ID" value="KAJ8442625.1"/>
    <property type="molecule type" value="Genomic_DNA"/>
</dbReference>
<proteinExistence type="predicted"/>
<dbReference type="Proteomes" id="UP001153076">
    <property type="component" value="Unassembled WGS sequence"/>
</dbReference>
<evidence type="ECO:0000313" key="2">
    <source>
        <dbReference type="Proteomes" id="UP001153076"/>
    </source>
</evidence>